<dbReference type="Pfam" id="PF00144">
    <property type="entry name" value="Beta-lactamase"/>
    <property type="match status" value="1"/>
</dbReference>
<dbReference type="SUPFAM" id="SSF56601">
    <property type="entry name" value="beta-lactamase/transpeptidase-like"/>
    <property type="match status" value="1"/>
</dbReference>
<dbReference type="InterPro" id="IPR012338">
    <property type="entry name" value="Beta-lactam/transpept-like"/>
</dbReference>
<sequence length="278" mass="31662">MKLLKQEMLDKIVVQTAKNKNVHGSVFHIESVDKVMSLFSASGNISQESQYYIASINKLIISFITLRLYHDKIINLDDKLSNYLPSEILNGLLVYNDKDYASDLTIRHLISHTSGLPCYLIGKWNTQQERIKFKSRSVFSWIWRILLGNSLYFIFYAIAGLTLQAVYPEFMVFYKDKIPPFDLIIGTQFIRGFIFVGIAILILKTLRLSLIKKAILIGLMFSIFGGIAPLIPPNELMPGYVRLGHGFEVGISNFLYGLVLGYLLRQKIINEEITVGNN</sequence>
<reference evidence="4" key="1">
    <citation type="journal article" date="2019" name="Int. J. Syst. Evol. Microbiol.">
        <title>The Global Catalogue of Microorganisms (GCM) 10K type strain sequencing project: providing services to taxonomists for standard genome sequencing and annotation.</title>
        <authorList>
            <consortium name="The Broad Institute Genomics Platform"/>
            <consortium name="The Broad Institute Genome Sequencing Center for Infectious Disease"/>
            <person name="Wu L."/>
            <person name="Ma J."/>
        </authorList>
    </citation>
    <scope>NUCLEOTIDE SEQUENCE [LARGE SCALE GENOMIC DNA]</scope>
    <source>
        <strain evidence="4">CECT 7706</strain>
    </source>
</reference>
<feature type="transmembrane region" description="Helical" evidence="1">
    <location>
        <begin position="141"/>
        <end position="163"/>
    </location>
</feature>
<evidence type="ECO:0000259" key="2">
    <source>
        <dbReference type="Pfam" id="PF00144"/>
    </source>
</evidence>
<keyword evidence="1" id="KW-1133">Transmembrane helix</keyword>
<feature type="transmembrane region" description="Helical" evidence="1">
    <location>
        <begin position="214"/>
        <end position="231"/>
    </location>
</feature>
<dbReference type="Proteomes" id="UP001236663">
    <property type="component" value="Unassembled WGS sequence"/>
</dbReference>
<dbReference type="InterPro" id="IPR001466">
    <property type="entry name" value="Beta-lactam-related"/>
</dbReference>
<comment type="caution">
    <text evidence="3">The sequence shown here is derived from an EMBL/GenBank/DDBJ whole genome shotgun (WGS) entry which is preliminary data.</text>
</comment>
<evidence type="ECO:0000313" key="4">
    <source>
        <dbReference type="Proteomes" id="UP001236663"/>
    </source>
</evidence>
<keyword evidence="3" id="KW-0378">Hydrolase</keyword>
<keyword evidence="1" id="KW-0812">Transmembrane</keyword>
<name>A0ABT8CCE9_9BACT</name>
<dbReference type="RefSeq" id="WP_163386253.1">
    <property type="nucleotide sequence ID" value="NZ_JAUFQS010000026.1"/>
</dbReference>
<organism evidence="3 4">
    <name type="scientific">Cyclobacterium jeungdonense</name>
    <dbReference type="NCBI Taxonomy" id="708087"/>
    <lineage>
        <taxon>Bacteria</taxon>
        <taxon>Pseudomonadati</taxon>
        <taxon>Bacteroidota</taxon>
        <taxon>Cytophagia</taxon>
        <taxon>Cytophagales</taxon>
        <taxon>Cyclobacteriaceae</taxon>
        <taxon>Cyclobacterium</taxon>
    </lineage>
</organism>
<feature type="transmembrane region" description="Helical" evidence="1">
    <location>
        <begin position="183"/>
        <end position="202"/>
    </location>
</feature>
<gene>
    <name evidence="3" type="ORF">QWZ15_16095</name>
</gene>
<dbReference type="EMBL" id="JAUFQS010000026">
    <property type="protein sequence ID" value="MDN3689356.1"/>
    <property type="molecule type" value="Genomic_DNA"/>
</dbReference>
<dbReference type="GO" id="GO:0016787">
    <property type="term" value="F:hydrolase activity"/>
    <property type="evidence" value="ECO:0007669"/>
    <property type="project" value="UniProtKB-KW"/>
</dbReference>
<dbReference type="InterPro" id="IPR050789">
    <property type="entry name" value="Diverse_Enzym_Activities"/>
</dbReference>
<dbReference type="PANTHER" id="PTHR43283">
    <property type="entry name" value="BETA-LACTAMASE-RELATED"/>
    <property type="match status" value="1"/>
</dbReference>
<protein>
    <submittedName>
        <fullName evidence="3">Serine hydrolase</fullName>
    </submittedName>
</protein>
<evidence type="ECO:0000313" key="3">
    <source>
        <dbReference type="EMBL" id="MDN3689356.1"/>
    </source>
</evidence>
<keyword evidence="1" id="KW-0472">Membrane</keyword>
<feature type="transmembrane region" description="Helical" evidence="1">
    <location>
        <begin position="243"/>
        <end position="264"/>
    </location>
</feature>
<evidence type="ECO:0000256" key="1">
    <source>
        <dbReference type="SAM" id="Phobius"/>
    </source>
</evidence>
<keyword evidence="4" id="KW-1185">Reference proteome</keyword>
<dbReference type="Gene3D" id="3.40.710.10">
    <property type="entry name" value="DD-peptidase/beta-lactamase superfamily"/>
    <property type="match status" value="1"/>
</dbReference>
<feature type="domain" description="Beta-lactamase-related" evidence="2">
    <location>
        <begin position="44"/>
        <end position="119"/>
    </location>
</feature>
<accession>A0ABT8CCE9</accession>
<proteinExistence type="predicted"/>